<sequence length="215" mass="24470">MEEPDALDDFVISDVLNSVAPGGTTKLNSDAQRRANLPNPASFERKSRLEERQDLHIGSNARREMPKLNEQQQRPTFLKPLENMVQIALGPHIFGVYRNFLTYHSHVLAGVLSGVGQTTSTLKLRILADIDIDTFGLFVQWMYTESLLDKNLEPAYQHRLMALWILAKRLQIPKLQNDSIDMLEERRQMEGGIQDKTSLMCIRIPSKGIPCGDIW</sequence>
<dbReference type="SUPFAM" id="SSF54695">
    <property type="entry name" value="POZ domain"/>
    <property type="match status" value="1"/>
</dbReference>
<gene>
    <name evidence="3" type="ORF">LAWI1_G006831</name>
</gene>
<comment type="caution">
    <text evidence="3">The sequence shown here is derived from an EMBL/GenBank/DDBJ whole genome shotgun (WGS) entry which is preliminary data.</text>
</comment>
<dbReference type="InterPro" id="IPR000210">
    <property type="entry name" value="BTB/POZ_dom"/>
</dbReference>
<evidence type="ECO:0000313" key="3">
    <source>
        <dbReference type="EMBL" id="TVY87477.1"/>
    </source>
</evidence>
<protein>
    <recommendedName>
        <fullName evidence="2">BTB domain-containing protein</fullName>
    </recommendedName>
</protein>
<dbReference type="InterPro" id="IPR011333">
    <property type="entry name" value="SKP1/BTB/POZ_sf"/>
</dbReference>
<dbReference type="Proteomes" id="UP000315522">
    <property type="component" value="Unassembled WGS sequence"/>
</dbReference>
<feature type="region of interest" description="Disordered" evidence="1">
    <location>
        <begin position="22"/>
        <end position="71"/>
    </location>
</feature>
<evidence type="ECO:0000256" key="1">
    <source>
        <dbReference type="SAM" id="MobiDB-lite"/>
    </source>
</evidence>
<dbReference type="AlphaFoldDB" id="A0A559M391"/>
<organism evidence="3 4">
    <name type="scientific">Lachnellula willkommii</name>
    <dbReference type="NCBI Taxonomy" id="215461"/>
    <lineage>
        <taxon>Eukaryota</taxon>
        <taxon>Fungi</taxon>
        <taxon>Dikarya</taxon>
        <taxon>Ascomycota</taxon>
        <taxon>Pezizomycotina</taxon>
        <taxon>Leotiomycetes</taxon>
        <taxon>Helotiales</taxon>
        <taxon>Lachnaceae</taxon>
        <taxon>Lachnellula</taxon>
    </lineage>
</organism>
<keyword evidence="4" id="KW-1185">Reference proteome</keyword>
<evidence type="ECO:0000259" key="2">
    <source>
        <dbReference type="Pfam" id="PF00651"/>
    </source>
</evidence>
<name>A0A559M391_9HELO</name>
<dbReference type="Gene3D" id="3.30.710.10">
    <property type="entry name" value="Potassium Channel Kv1.1, Chain A"/>
    <property type="match status" value="1"/>
</dbReference>
<reference evidence="3 4" key="1">
    <citation type="submission" date="2018-05" db="EMBL/GenBank/DDBJ databases">
        <title>Genome sequencing and assembly of the regulated plant pathogen Lachnellula willkommii and related sister species for the development of diagnostic species identification markers.</title>
        <authorList>
            <person name="Giroux E."/>
            <person name="Bilodeau G."/>
        </authorList>
    </citation>
    <scope>NUCLEOTIDE SEQUENCE [LARGE SCALE GENOMIC DNA]</scope>
    <source>
        <strain evidence="3 4">CBS 172.35</strain>
    </source>
</reference>
<dbReference type="Pfam" id="PF00651">
    <property type="entry name" value="BTB"/>
    <property type="match status" value="1"/>
</dbReference>
<proteinExistence type="predicted"/>
<feature type="compositionally biased region" description="Basic and acidic residues" evidence="1">
    <location>
        <begin position="43"/>
        <end position="67"/>
    </location>
</feature>
<evidence type="ECO:0000313" key="4">
    <source>
        <dbReference type="Proteomes" id="UP000315522"/>
    </source>
</evidence>
<dbReference type="EMBL" id="QGML01002413">
    <property type="protein sequence ID" value="TVY87477.1"/>
    <property type="molecule type" value="Genomic_DNA"/>
</dbReference>
<feature type="domain" description="BTB" evidence="2">
    <location>
        <begin position="85"/>
        <end position="184"/>
    </location>
</feature>
<accession>A0A559M391</accession>